<gene>
    <name evidence="2" type="ORF">J3U88_25855</name>
</gene>
<feature type="transmembrane region" description="Helical" evidence="1">
    <location>
        <begin position="439"/>
        <end position="457"/>
    </location>
</feature>
<evidence type="ECO:0000313" key="3">
    <source>
        <dbReference type="Proteomes" id="UP000664417"/>
    </source>
</evidence>
<dbReference type="Proteomes" id="UP000664417">
    <property type="component" value="Unassembled WGS sequence"/>
</dbReference>
<keyword evidence="1" id="KW-0812">Transmembrane</keyword>
<feature type="transmembrane region" description="Helical" evidence="1">
    <location>
        <begin position="206"/>
        <end position="226"/>
    </location>
</feature>
<name>A0A8J7U5P5_9BACT</name>
<evidence type="ECO:0000313" key="2">
    <source>
        <dbReference type="EMBL" id="MBO1321932.1"/>
    </source>
</evidence>
<feature type="transmembrane region" description="Helical" evidence="1">
    <location>
        <begin position="173"/>
        <end position="194"/>
    </location>
</feature>
<feature type="transmembrane region" description="Helical" evidence="1">
    <location>
        <begin position="238"/>
        <end position="256"/>
    </location>
</feature>
<dbReference type="EMBL" id="JAFREP010000029">
    <property type="protein sequence ID" value="MBO1321932.1"/>
    <property type="molecule type" value="Genomic_DNA"/>
</dbReference>
<feature type="transmembrane region" description="Helical" evidence="1">
    <location>
        <begin position="78"/>
        <end position="96"/>
    </location>
</feature>
<dbReference type="PANTHER" id="PTHR43471:SF1">
    <property type="entry name" value="ABC TRANSPORTER PERMEASE PROTEIN NOSY-RELATED"/>
    <property type="match status" value="1"/>
</dbReference>
<protein>
    <submittedName>
        <fullName evidence="2">DUF3526 domain-containing protein</fullName>
    </submittedName>
</protein>
<dbReference type="Pfam" id="PF12040">
    <property type="entry name" value="DUF3526"/>
    <property type="match status" value="1"/>
</dbReference>
<accession>A0A8J7U5P5</accession>
<feature type="transmembrane region" description="Helical" evidence="1">
    <location>
        <begin position="12"/>
        <end position="34"/>
    </location>
</feature>
<sequence length="464" mass="51397">MRREWTRHRRNKLPLALVALVGMMLIATVVVHGIQHRALAEAQAHWQQTSDELWASQPDRHPHRVAHYGHVVVRPQPALSFMAPGVTAHVGNYLFLEAHRQNSSSIRAAAVAPATLKLGFPSPVGLLLTFWPLLLIVLGYSAFSHEWESGRLFWLASMGVSAWRLALGKAAVFAGYTLAVLAAVGLTGAFWLGFHGQLDGAALTGLAAQLTVLGGYNGGWIVLILFVSFHSRDSNQSLYRLLALWLLLVVLVPRLAGEVARFQYPTPDRATFETALAEAVHAVGDAHNPNDPYFSDFRAQTLARYGVDSIDALPVNWNGLVMVEGERITSELFQEHFGRITAQFEGQDRCLGWFSWVSPVLAVRQICQTVAGTDRGGSAHFEAAAEAFRFALIQKLNHLHGHEIKRENDRGQKVSARHWRDMALFDYQPPPPQTPDARFLAGGLVWLVLAALMLAGFRRKEVLR</sequence>
<dbReference type="PANTHER" id="PTHR43471">
    <property type="entry name" value="ABC TRANSPORTER PERMEASE"/>
    <property type="match status" value="1"/>
</dbReference>
<dbReference type="GO" id="GO:0005886">
    <property type="term" value="C:plasma membrane"/>
    <property type="evidence" value="ECO:0007669"/>
    <property type="project" value="UniProtKB-SubCell"/>
</dbReference>
<dbReference type="InterPro" id="IPR021913">
    <property type="entry name" value="DUF3526"/>
</dbReference>
<dbReference type="GO" id="GO:0140359">
    <property type="term" value="F:ABC-type transporter activity"/>
    <property type="evidence" value="ECO:0007669"/>
    <property type="project" value="InterPro"/>
</dbReference>
<keyword evidence="1" id="KW-1133">Transmembrane helix</keyword>
<keyword evidence="3" id="KW-1185">Reference proteome</keyword>
<feature type="transmembrane region" description="Helical" evidence="1">
    <location>
        <begin position="124"/>
        <end position="143"/>
    </location>
</feature>
<reference evidence="2" key="1">
    <citation type="submission" date="2021-03" db="EMBL/GenBank/DDBJ databases">
        <authorList>
            <person name="Wang G."/>
        </authorList>
    </citation>
    <scope>NUCLEOTIDE SEQUENCE</scope>
    <source>
        <strain evidence="2">KCTC 12899</strain>
    </source>
</reference>
<proteinExistence type="predicted"/>
<dbReference type="RefSeq" id="WP_207861904.1">
    <property type="nucleotide sequence ID" value="NZ_JAFREP010000029.1"/>
</dbReference>
<feature type="transmembrane region" description="Helical" evidence="1">
    <location>
        <begin position="149"/>
        <end position="166"/>
    </location>
</feature>
<evidence type="ECO:0000256" key="1">
    <source>
        <dbReference type="SAM" id="Phobius"/>
    </source>
</evidence>
<organism evidence="2 3">
    <name type="scientific">Acanthopleuribacter pedis</name>
    <dbReference type="NCBI Taxonomy" id="442870"/>
    <lineage>
        <taxon>Bacteria</taxon>
        <taxon>Pseudomonadati</taxon>
        <taxon>Acidobacteriota</taxon>
        <taxon>Holophagae</taxon>
        <taxon>Acanthopleuribacterales</taxon>
        <taxon>Acanthopleuribacteraceae</taxon>
        <taxon>Acanthopleuribacter</taxon>
    </lineage>
</organism>
<dbReference type="AlphaFoldDB" id="A0A8J7U5P5"/>
<comment type="caution">
    <text evidence="2">The sequence shown here is derived from an EMBL/GenBank/DDBJ whole genome shotgun (WGS) entry which is preliminary data.</text>
</comment>
<keyword evidence="1" id="KW-0472">Membrane</keyword>